<accession>A0A2N1NQ72</accession>
<feature type="domain" description="VWFA" evidence="1">
    <location>
        <begin position="278"/>
        <end position="453"/>
    </location>
</feature>
<dbReference type="Gene3D" id="3.40.50.410">
    <property type="entry name" value="von Willebrand factor, type A domain"/>
    <property type="match status" value="1"/>
</dbReference>
<feature type="domain" description="VIT" evidence="2">
    <location>
        <begin position="3"/>
        <end position="132"/>
    </location>
</feature>
<proteinExistence type="predicted"/>
<evidence type="ECO:0000259" key="2">
    <source>
        <dbReference type="PROSITE" id="PS51468"/>
    </source>
</evidence>
<dbReference type="VEuPathDB" id="FungiDB:RhiirA1_443703"/>
<name>A0A2N1NQ72_9GLOM</name>
<dbReference type="InterPro" id="IPR036465">
    <property type="entry name" value="vWFA_dom_sf"/>
</dbReference>
<dbReference type="SMART" id="SM00327">
    <property type="entry name" value="VWA"/>
    <property type="match status" value="1"/>
</dbReference>
<dbReference type="VEuPathDB" id="FungiDB:RhiirFUN_000376"/>
<evidence type="ECO:0008006" key="5">
    <source>
        <dbReference type="Google" id="ProtNLM"/>
    </source>
</evidence>
<dbReference type="PROSITE" id="PS50234">
    <property type="entry name" value="VWFA"/>
    <property type="match status" value="1"/>
</dbReference>
<dbReference type="VEuPathDB" id="FungiDB:FUN_020770"/>
<dbReference type="InterPro" id="IPR013694">
    <property type="entry name" value="VIT"/>
</dbReference>
<dbReference type="PROSITE" id="PS51468">
    <property type="entry name" value="VIT"/>
    <property type="match status" value="1"/>
</dbReference>
<dbReference type="PANTHER" id="PTHR45737">
    <property type="entry name" value="VON WILLEBRAND FACTOR A DOMAIN-CONTAINING PROTEIN 5A"/>
    <property type="match status" value="1"/>
</dbReference>
<dbReference type="AlphaFoldDB" id="A0A2N1NQ72"/>
<dbReference type="Proteomes" id="UP000233469">
    <property type="component" value="Unassembled WGS sequence"/>
</dbReference>
<evidence type="ECO:0000259" key="1">
    <source>
        <dbReference type="PROSITE" id="PS50234"/>
    </source>
</evidence>
<organism evidence="3 4">
    <name type="scientific">Rhizophagus irregularis</name>
    <dbReference type="NCBI Taxonomy" id="588596"/>
    <lineage>
        <taxon>Eukaryota</taxon>
        <taxon>Fungi</taxon>
        <taxon>Fungi incertae sedis</taxon>
        <taxon>Mucoromycota</taxon>
        <taxon>Glomeromycotina</taxon>
        <taxon>Glomeromycetes</taxon>
        <taxon>Glomerales</taxon>
        <taxon>Glomeraceae</taxon>
        <taxon>Rhizophagus</taxon>
    </lineage>
</organism>
<dbReference type="Pfam" id="PF13768">
    <property type="entry name" value="VWA_3"/>
    <property type="match status" value="1"/>
</dbReference>
<reference evidence="3 4" key="2">
    <citation type="submission" date="2017-10" db="EMBL/GenBank/DDBJ databases">
        <title>Extensive intraspecific genome diversity in a model arbuscular mycorrhizal fungus.</title>
        <authorList>
            <person name="Chen E.C.H."/>
            <person name="Morin E."/>
            <person name="Baudet D."/>
            <person name="Noel J."/>
            <person name="Ndikumana S."/>
            <person name="Charron P."/>
            <person name="St-Onge C."/>
            <person name="Giorgi J."/>
            <person name="Grigoriev I.V."/>
            <person name="Roux C."/>
            <person name="Martin F.M."/>
            <person name="Corradi N."/>
        </authorList>
    </citation>
    <scope>NUCLEOTIDE SEQUENCE [LARGE SCALE GENOMIC DNA]</scope>
    <source>
        <strain evidence="3 4">C2</strain>
    </source>
</reference>
<dbReference type="SMART" id="SM00609">
    <property type="entry name" value="VIT"/>
    <property type="match status" value="1"/>
</dbReference>
<dbReference type="PANTHER" id="PTHR45737:SF6">
    <property type="entry name" value="VON WILLEBRAND FACTOR A DOMAIN-CONTAINING PROTEIN 5A"/>
    <property type="match status" value="1"/>
</dbReference>
<comment type="caution">
    <text evidence="3">The sequence shown here is derived from an EMBL/GenBank/DDBJ whole genome shotgun (WGS) entry which is preliminary data.</text>
</comment>
<protein>
    <recommendedName>
        <fullName evidence="5">von willebrand domain-containing protein</fullName>
    </recommendedName>
</protein>
<reference evidence="3 4" key="1">
    <citation type="submission" date="2016-04" db="EMBL/GenBank/DDBJ databases">
        <title>Genome analyses suggest a sexual origin of heterokaryosis in a supposedly ancient asexual fungus.</title>
        <authorList>
            <person name="Ropars J."/>
            <person name="Sedzielewska K."/>
            <person name="Noel J."/>
            <person name="Charron P."/>
            <person name="Farinelli L."/>
            <person name="Marton T."/>
            <person name="Kruger M."/>
            <person name="Pelin A."/>
            <person name="Brachmann A."/>
            <person name="Corradi N."/>
        </authorList>
    </citation>
    <scope>NUCLEOTIDE SEQUENCE [LARGE SCALE GENOMIC DNA]</scope>
    <source>
        <strain evidence="3 4">C2</strain>
    </source>
</reference>
<dbReference type="OrthoDB" id="1729737at2759"/>
<evidence type="ECO:0000313" key="3">
    <source>
        <dbReference type="EMBL" id="PKK76018.1"/>
    </source>
</evidence>
<dbReference type="EMBL" id="LLXL01000208">
    <property type="protein sequence ID" value="PKK76018.1"/>
    <property type="molecule type" value="Genomic_DNA"/>
</dbReference>
<sequence>MSTYGLCFSTEIGINPIPLRNVIIGANIVDMTAEVTIRQTYKNVERDTIEAFYKFPIYEAAAICEFEAEIDGRRKIKGIVKESKEAAKEYTEAVQKGHGAYLLESESEDVFQCSVGNITSGQTVVIKIKYVTELKHDSESEKIRFILPTNIAPRYGSSVYSSSSNDGKILKPDVVSYSNKADFYLDLTVTCRMTSTIQNIESPSHKISTEMNIDENPKISKITLSEQITYLEKDFILMIKSKEIDQPRAFVEYNPETETNCVMLTLVPKFSLNVIMSELVFIVDRSGSMGIEPMKKAAQALELLLHSLPENCYFNVISFGSRYDSLFPKSQLYSEKSLSKALNLAQTMTSNYGGTKIHNVLEWVFKNSRDDMPISVFLITDGRVWDADEIVELVRENEEKKKDDLRLFSLGIGDSVSHNLVESVARAGRGYAQFVTNDERMDRKVIEMLKSALKPPIKDYKITWTNIDLLELNEDDKSAISFMSDETESLPSIKIQQAPYIIPPIYTGIRFMTYCILEKDIEPCKTITLKATSHDGRPMVLDIPLDPVTLQGSKIHRLAARKLIQDLDDKKSFIHKHPKNVGKFIPASFVKEHIVKLGKTYNLASKFTSFIAIDERNNEISEVLIKSRTIPQKRNVPQLASQFSTLQSNIELCSMVDVSLNVRGGGFNIMDLVRSGIRSLVPAKSEPKETKEAQSVSRLYSECSLESSESSRSGLYRRKKIGLNIESEFNHKESQIGSVFDDSKSEVNHKESQIENLFGFLELQSFDGKFLSNDSFYKFFYKNDLNDFINLKQEIIKEMGNIGIKEIEEILTTSIALAYLEIIIFKKFKDESELCYEKAVKALKKMVEDEEKEKIIGEKAKEWIKNWVINGK</sequence>
<dbReference type="SUPFAM" id="SSF53300">
    <property type="entry name" value="vWA-like"/>
    <property type="match status" value="1"/>
</dbReference>
<dbReference type="InterPro" id="IPR002035">
    <property type="entry name" value="VWF_A"/>
</dbReference>
<dbReference type="Pfam" id="PF08487">
    <property type="entry name" value="VIT"/>
    <property type="match status" value="1"/>
</dbReference>
<evidence type="ECO:0000313" key="4">
    <source>
        <dbReference type="Proteomes" id="UP000233469"/>
    </source>
</evidence>
<gene>
    <name evidence="3" type="ORF">RhiirC2_845545</name>
</gene>